<feature type="transmembrane region" description="Helical" evidence="1">
    <location>
        <begin position="69"/>
        <end position="86"/>
    </location>
</feature>
<dbReference type="Proteomes" id="UP000199258">
    <property type="component" value="Unassembled WGS sequence"/>
</dbReference>
<keyword evidence="3" id="KW-1185">Reference proteome</keyword>
<feature type="transmembrane region" description="Helical" evidence="1">
    <location>
        <begin position="332"/>
        <end position="353"/>
    </location>
</feature>
<dbReference type="STRING" id="335973.SAMN04488693_102108"/>
<dbReference type="EMBL" id="FNDT01000002">
    <property type="protein sequence ID" value="SDH68954.1"/>
    <property type="molecule type" value="Genomic_DNA"/>
</dbReference>
<dbReference type="InterPro" id="IPR029058">
    <property type="entry name" value="AB_hydrolase_fold"/>
</dbReference>
<evidence type="ECO:0000313" key="3">
    <source>
        <dbReference type="Proteomes" id="UP000199258"/>
    </source>
</evidence>
<feature type="transmembrane region" description="Helical" evidence="1">
    <location>
        <begin position="267"/>
        <end position="292"/>
    </location>
</feature>
<dbReference type="RefSeq" id="WP_090584583.1">
    <property type="nucleotide sequence ID" value="NZ_FNDT01000002.1"/>
</dbReference>
<organism evidence="2 3">
    <name type="scientific">Arthrobacter subterraneus</name>
    <dbReference type="NCBI Taxonomy" id="335973"/>
    <lineage>
        <taxon>Bacteria</taxon>
        <taxon>Bacillati</taxon>
        <taxon>Actinomycetota</taxon>
        <taxon>Actinomycetes</taxon>
        <taxon>Micrococcales</taxon>
        <taxon>Micrococcaceae</taxon>
        <taxon>Arthrobacter</taxon>
    </lineage>
</organism>
<evidence type="ECO:0008006" key="4">
    <source>
        <dbReference type="Google" id="ProtNLM"/>
    </source>
</evidence>
<feature type="transmembrane region" description="Helical" evidence="1">
    <location>
        <begin position="214"/>
        <end position="235"/>
    </location>
</feature>
<reference evidence="2 3" key="1">
    <citation type="submission" date="2016-10" db="EMBL/GenBank/DDBJ databases">
        <authorList>
            <person name="de Groot N.N."/>
        </authorList>
    </citation>
    <scope>NUCLEOTIDE SEQUENCE [LARGE SCALE GENOMIC DNA]</scope>
    <source>
        <strain evidence="2 3">NP_1H</strain>
    </source>
</reference>
<name>A0A1G8EGD7_9MICC</name>
<feature type="transmembrane region" description="Helical" evidence="1">
    <location>
        <begin position="134"/>
        <end position="152"/>
    </location>
</feature>
<evidence type="ECO:0000313" key="2">
    <source>
        <dbReference type="EMBL" id="SDH68954.1"/>
    </source>
</evidence>
<feature type="transmembrane region" description="Helical" evidence="1">
    <location>
        <begin position="173"/>
        <end position="194"/>
    </location>
</feature>
<feature type="transmembrane region" description="Helical" evidence="1">
    <location>
        <begin position="98"/>
        <end position="122"/>
    </location>
</feature>
<evidence type="ECO:0000256" key="1">
    <source>
        <dbReference type="SAM" id="Phobius"/>
    </source>
</evidence>
<feature type="transmembrane region" description="Helical" evidence="1">
    <location>
        <begin position="388"/>
        <end position="407"/>
    </location>
</feature>
<keyword evidence="1" id="KW-0472">Membrane</keyword>
<keyword evidence="1" id="KW-0812">Transmembrane</keyword>
<proteinExistence type="predicted"/>
<protein>
    <recommendedName>
        <fullName evidence="4">Alpha/beta hydrolase family protein</fullName>
    </recommendedName>
</protein>
<dbReference type="Gene3D" id="3.40.50.1820">
    <property type="entry name" value="alpha/beta hydrolase"/>
    <property type="match status" value="1"/>
</dbReference>
<feature type="transmembrane region" description="Helical" evidence="1">
    <location>
        <begin position="413"/>
        <end position="436"/>
    </location>
</feature>
<dbReference type="SUPFAM" id="SSF53474">
    <property type="entry name" value="alpha/beta-Hydrolases"/>
    <property type="match status" value="1"/>
</dbReference>
<sequence length="605" mass="63368">MGEQGAARSRSFTEIRVHGIGDHEYYTSLGLPVEKRLNDWVQVAAPPPLPDHRLRIVNWSRSRRLKTGFLWYLAFPFTLANVAGRMEPVGAGWARTAALRAVVGCVAAVLTLSQLAWLIVLGETVLRYLDLQPGVLRAVPLAAAALLTAWLVHRYRTVVKPQSGQHRPYLRPLVHGVLVVCAGALLSLAPPAQLLNDGWPSTPMPEGAARLDAMALWIALSTGIAFAAALILSVCSAGSNSAGSSGAGSGSAGPGNPAACEGRRAPLAAAGVLLAVAVPLMHAVTALVRMVLDNLLGYVTGLFGWVRAPQPHSGILLPYDNPADPGDSRLDLFPFLALIAAAAALVATAVVLASRAGPGLPPLGSGKAARGRWWHQACADAPRLLPRILPLAVSLALAAMATAVVLGEGRLGGPWLALAILVLQITGGVVVLVVLLGQLRALREVLGKIADVAGFWPVSDHPLAGSSYRDAALAGITELVDRHGRGEVALVAHSQGSVLCAWLAADAGTGAPRPHLVTSGSPISSVYARFFPATFSPELLAAAAAGSRSWTNFWRDTDPVGFPIAQAENRHLPDPRADGIVRSHSDYWTEPAIIAHVAALARRPS</sequence>
<dbReference type="AlphaFoldDB" id="A0A1G8EGD7"/>
<accession>A0A1G8EGD7</accession>
<gene>
    <name evidence="2" type="ORF">SAMN04488693_102108</name>
</gene>
<keyword evidence="1" id="KW-1133">Transmembrane helix</keyword>
<dbReference type="OrthoDB" id="4320047at2"/>